<reference evidence="2" key="1">
    <citation type="journal article" date="2011" name="Genome Biol.">
        <title>Comparative and functional genomics provide insights into the pathogenicity of dermatophytic fungi.</title>
        <authorList>
            <person name="Burmester A."/>
            <person name="Shelest E."/>
            <person name="Gloeckner G."/>
            <person name="Heddergott C."/>
            <person name="Schindler S."/>
            <person name="Staib P."/>
            <person name="Heidel A."/>
            <person name="Felder M."/>
            <person name="Petzold A."/>
            <person name="Szafranski K."/>
            <person name="Feuermann M."/>
            <person name="Pedruzzi I."/>
            <person name="Priebe S."/>
            <person name="Groth M."/>
            <person name="Winkler R."/>
            <person name="Li W."/>
            <person name="Kniemeyer O."/>
            <person name="Schroeckh V."/>
            <person name="Hertweck C."/>
            <person name="Hube B."/>
            <person name="White T.C."/>
            <person name="Platzer M."/>
            <person name="Guthke R."/>
            <person name="Heitman J."/>
            <person name="Woestemeyer J."/>
            <person name="Zipfel P.F."/>
            <person name="Monod M."/>
            <person name="Brakhage A.A."/>
        </authorList>
    </citation>
    <scope>NUCLEOTIDE SEQUENCE [LARGE SCALE GENOMIC DNA]</scope>
    <source>
        <strain evidence="2">HKI 0517</strain>
    </source>
</reference>
<organism evidence="1 2">
    <name type="scientific">Trichophyton verrucosum (strain HKI 0517)</name>
    <dbReference type="NCBI Taxonomy" id="663202"/>
    <lineage>
        <taxon>Eukaryota</taxon>
        <taxon>Fungi</taxon>
        <taxon>Dikarya</taxon>
        <taxon>Ascomycota</taxon>
        <taxon>Pezizomycotina</taxon>
        <taxon>Eurotiomycetes</taxon>
        <taxon>Eurotiomycetidae</taxon>
        <taxon>Onygenales</taxon>
        <taxon>Arthrodermataceae</taxon>
        <taxon>Trichophyton</taxon>
    </lineage>
</organism>
<dbReference type="RefSeq" id="XP_003024726.1">
    <property type="nucleotide sequence ID" value="XM_003024680.1"/>
</dbReference>
<accession>D4D1X3</accession>
<dbReference type="HOGENOM" id="CLU_1492608_0_0_1"/>
<dbReference type="KEGG" id="tve:TRV_01075"/>
<proteinExistence type="predicted"/>
<dbReference type="GeneID" id="9580251"/>
<sequence>PMYGYGYRQSSKEDMRLEAYPVKQTAYLSMTSIFIRRGNFAYDPVKGFLESPWPQGGGERQKGIHEFAEFMGFTIYLYSYLLRTEYCSLDISTTGSKLIQRKHPAKQLANCDVFQTQKKNESFKWEKGDLQMLNIMLPAGDCILSSPSKLREPIHICADELALTQCLDCGEEKRTALLVGL</sequence>
<dbReference type="AlphaFoldDB" id="D4D1X3"/>
<dbReference type="Proteomes" id="UP000008383">
    <property type="component" value="Unassembled WGS sequence"/>
</dbReference>
<name>D4D1X3_TRIVH</name>
<dbReference type="EMBL" id="ACYE01000061">
    <property type="protein sequence ID" value="EFE44115.1"/>
    <property type="molecule type" value="Genomic_DNA"/>
</dbReference>
<evidence type="ECO:0000313" key="1">
    <source>
        <dbReference type="EMBL" id="EFE44115.1"/>
    </source>
</evidence>
<keyword evidence="2" id="KW-1185">Reference proteome</keyword>
<gene>
    <name evidence="1" type="ORF">TRV_01075</name>
</gene>
<protein>
    <submittedName>
        <fullName evidence="1">Uncharacterized protein</fullName>
    </submittedName>
</protein>
<comment type="caution">
    <text evidence="1">The sequence shown here is derived from an EMBL/GenBank/DDBJ whole genome shotgun (WGS) entry which is preliminary data.</text>
</comment>
<feature type="non-terminal residue" evidence="1">
    <location>
        <position position="1"/>
    </location>
</feature>
<evidence type="ECO:0000313" key="2">
    <source>
        <dbReference type="Proteomes" id="UP000008383"/>
    </source>
</evidence>